<dbReference type="InterPro" id="IPR012338">
    <property type="entry name" value="Beta-lactam/transpept-like"/>
</dbReference>
<name>A0A095X1P5_9FIRM</name>
<organism evidence="11 12">
    <name type="scientific">Anaerococcus lactolyticus S7-1-13</name>
    <dbReference type="NCBI Taxonomy" id="1284686"/>
    <lineage>
        <taxon>Bacteria</taxon>
        <taxon>Bacillati</taxon>
        <taxon>Bacillota</taxon>
        <taxon>Tissierellia</taxon>
        <taxon>Tissierellales</taxon>
        <taxon>Peptoniphilaceae</taxon>
        <taxon>Anaerococcus</taxon>
    </lineage>
</organism>
<evidence type="ECO:0000256" key="9">
    <source>
        <dbReference type="RuleBase" id="RU004016"/>
    </source>
</evidence>
<evidence type="ECO:0000313" key="11">
    <source>
        <dbReference type="EMBL" id="KGF03656.1"/>
    </source>
</evidence>
<keyword evidence="2" id="KW-0732">Signal</keyword>
<keyword evidence="4" id="KW-0133">Cell shape</keyword>
<feature type="active site" evidence="7">
    <location>
        <position position="122"/>
    </location>
</feature>
<dbReference type="GO" id="GO:0006508">
    <property type="term" value="P:proteolysis"/>
    <property type="evidence" value="ECO:0007669"/>
    <property type="project" value="InterPro"/>
</dbReference>
<dbReference type="eggNOG" id="COG1686">
    <property type="taxonomic scope" value="Bacteria"/>
</dbReference>
<dbReference type="InterPro" id="IPR018044">
    <property type="entry name" value="Peptidase_S11"/>
</dbReference>
<dbReference type="AlphaFoldDB" id="A0A095X1P5"/>
<evidence type="ECO:0000313" key="12">
    <source>
        <dbReference type="Proteomes" id="UP000029579"/>
    </source>
</evidence>
<dbReference type="PRINTS" id="PR00725">
    <property type="entry name" value="DADACBPTASE1"/>
</dbReference>
<evidence type="ECO:0000256" key="2">
    <source>
        <dbReference type="ARBA" id="ARBA00022729"/>
    </source>
</evidence>
<dbReference type="GO" id="GO:0071555">
    <property type="term" value="P:cell wall organization"/>
    <property type="evidence" value="ECO:0007669"/>
    <property type="project" value="UniProtKB-KW"/>
</dbReference>
<dbReference type="PANTHER" id="PTHR21581">
    <property type="entry name" value="D-ALANYL-D-ALANINE CARBOXYPEPTIDASE"/>
    <property type="match status" value="1"/>
</dbReference>
<keyword evidence="3" id="KW-0378">Hydrolase</keyword>
<evidence type="ECO:0000256" key="6">
    <source>
        <dbReference type="ARBA" id="ARBA00023316"/>
    </source>
</evidence>
<gene>
    <name evidence="11" type="ORF">HMPREF1630_06290</name>
</gene>
<dbReference type="RefSeq" id="WP_037328085.1">
    <property type="nucleotide sequence ID" value="NZ_JRMW01000037.1"/>
</dbReference>
<comment type="similarity">
    <text evidence="1 9">Belongs to the peptidase S11 family.</text>
</comment>
<sequence length="289" mass="32264">MRKIRNLFIIALLLIIAVFISTRVKKQAEDQNFISKAVYLYNLTDDKEVLAKNENERLPMASLTKIMTVRVALKHIKDLGQIAPVDTDAYYRAVEMNASMAGFNGGETTTYRDLLYATMLRSAGEAADSLAINISGSMDNFVDLMNQEAKDLKLKNTSYANADGMDNPSNYQSAKDCAMLIKDSLKDGNFRAIFTKKDFKTSPTVNHPDGVYLESTIFHHLKKYQQNGFEIIGGKSGTTDDAGLCWATLAVKNNKEYILVVMGVPYDNINNLNDGHIEETLRIYESIGD</sequence>
<keyword evidence="11" id="KW-0645">Protease</keyword>
<feature type="active site" description="Acyl-ester intermediate" evidence="7">
    <location>
        <position position="62"/>
    </location>
</feature>
<evidence type="ECO:0000256" key="1">
    <source>
        <dbReference type="ARBA" id="ARBA00007164"/>
    </source>
</evidence>
<feature type="domain" description="Peptidase S11 D-alanyl-D-alanine carboxypeptidase A N-terminal" evidence="10">
    <location>
        <begin position="31"/>
        <end position="264"/>
    </location>
</feature>
<evidence type="ECO:0000256" key="4">
    <source>
        <dbReference type="ARBA" id="ARBA00022960"/>
    </source>
</evidence>
<dbReference type="EMBL" id="JRMW01000037">
    <property type="protein sequence ID" value="KGF03656.1"/>
    <property type="molecule type" value="Genomic_DNA"/>
</dbReference>
<dbReference type="GO" id="GO:0009252">
    <property type="term" value="P:peptidoglycan biosynthetic process"/>
    <property type="evidence" value="ECO:0007669"/>
    <property type="project" value="UniProtKB-KW"/>
</dbReference>
<proteinExistence type="inferred from homology"/>
<evidence type="ECO:0000256" key="5">
    <source>
        <dbReference type="ARBA" id="ARBA00022984"/>
    </source>
</evidence>
<feature type="active site" description="Proton acceptor" evidence="7">
    <location>
        <position position="65"/>
    </location>
</feature>
<keyword evidence="6" id="KW-0961">Cell wall biogenesis/degradation</keyword>
<feature type="binding site" evidence="8">
    <location>
        <position position="235"/>
    </location>
    <ligand>
        <name>substrate</name>
    </ligand>
</feature>
<dbReference type="OrthoDB" id="9791132at2"/>
<dbReference type="GO" id="GO:0008360">
    <property type="term" value="P:regulation of cell shape"/>
    <property type="evidence" value="ECO:0007669"/>
    <property type="project" value="UniProtKB-KW"/>
</dbReference>
<comment type="caution">
    <text evidence="11">The sequence shown here is derived from an EMBL/GenBank/DDBJ whole genome shotgun (WGS) entry which is preliminary data.</text>
</comment>
<keyword evidence="11" id="KW-0121">Carboxypeptidase</keyword>
<evidence type="ECO:0000259" key="10">
    <source>
        <dbReference type="Pfam" id="PF00768"/>
    </source>
</evidence>
<dbReference type="MEROPS" id="S11.004"/>
<dbReference type="Gene3D" id="3.40.710.10">
    <property type="entry name" value="DD-peptidase/beta-lactamase superfamily"/>
    <property type="match status" value="1"/>
</dbReference>
<dbReference type="InterPro" id="IPR001967">
    <property type="entry name" value="Peptidase_S11_N"/>
</dbReference>
<keyword evidence="5" id="KW-0573">Peptidoglycan synthesis</keyword>
<reference evidence="11 12" key="1">
    <citation type="submission" date="2014-07" db="EMBL/GenBank/DDBJ databases">
        <authorList>
            <person name="McCorrison J."/>
            <person name="Sanka R."/>
            <person name="Torralba M."/>
            <person name="Gillis M."/>
            <person name="Haft D.H."/>
            <person name="Methe B."/>
            <person name="Sutton G."/>
            <person name="Nelson K.E."/>
        </authorList>
    </citation>
    <scope>NUCLEOTIDE SEQUENCE [LARGE SCALE GENOMIC DNA]</scope>
    <source>
        <strain evidence="11 12">S7-1-13</strain>
    </source>
</reference>
<dbReference type="Proteomes" id="UP000029579">
    <property type="component" value="Unassembled WGS sequence"/>
</dbReference>
<dbReference type="PANTHER" id="PTHR21581:SF33">
    <property type="entry name" value="D-ALANYL-D-ALANINE CARBOXYPEPTIDASE DACB"/>
    <property type="match status" value="1"/>
</dbReference>
<accession>A0A095X1P5</accession>
<evidence type="ECO:0000256" key="3">
    <source>
        <dbReference type="ARBA" id="ARBA00022801"/>
    </source>
</evidence>
<protein>
    <submittedName>
        <fullName evidence="11">D-alanyl-D-alanine carboxypeptidase</fullName>
    </submittedName>
</protein>
<dbReference type="SUPFAM" id="SSF56601">
    <property type="entry name" value="beta-lactamase/transpeptidase-like"/>
    <property type="match status" value="1"/>
</dbReference>
<dbReference type="Pfam" id="PF00768">
    <property type="entry name" value="Peptidase_S11"/>
    <property type="match status" value="1"/>
</dbReference>
<dbReference type="GO" id="GO:0009002">
    <property type="term" value="F:serine-type D-Ala-D-Ala carboxypeptidase activity"/>
    <property type="evidence" value="ECO:0007669"/>
    <property type="project" value="InterPro"/>
</dbReference>
<evidence type="ECO:0000256" key="8">
    <source>
        <dbReference type="PIRSR" id="PIRSR618044-2"/>
    </source>
</evidence>
<evidence type="ECO:0000256" key="7">
    <source>
        <dbReference type="PIRSR" id="PIRSR618044-1"/>
    </source>
</evidence>